<evidence type="ECO:0000313" key="2">
    <source>
        <dbReference type="Proteomes" id="UP000315234"/>
    </source>
</evidence>
<accession>A0AAQ1TXB6</accession>
<proteinExistence type="predicted"/>
<protein>
    <recommendedName>
        <fullName evidence="3">Recombinase RecT</fullName>
    </recommendedName>
</protein>
<name>A0AAQ1TXB6_CORST</name>
<organism evidence="1 2">
    <name type="scientific">Corynebacterium striatum</name>
    <dbReference type="NCBI Taxonomy" id="43770"/>
    <lineage>
        <taxon>Bacteria</taxon>
        <taxon>Bacillati</taxon>
        <taxon>Actinomycetota</taxon>
        <taxon>Actinomycetes</taxon>
        <taxon>Mycobacteriales</taxon>
        <taxon>Corynebacteriaceae</taxon>
        <taxon>Corynebacterium</taxon>
    </lineage>
</organism>
<sequence length="284" mass="31153">MSKEIARTQDHLNEMMNWSRAMSQGNLMPRQYQGNPANLMFAAEYADALGISRIHVLTSIAVINGRPSPSADLMSAMVRQHGHKLRVAGDDTYAEAVLIRSDDPDFEYTARWDESKARKAGLWGNKGPWSLYPGAMLRARAISEVVRMGASDVMAGGIYTPEEVGAVVDESGHVVEQPAQHKATRQQAQPQDNSAQARLANMLDATPANTDDPEVWADRIAEAGSEQELMELYATASTNPEWESAIKAMFTARKQQILLDAQYADEAEALDAELVEDTTEESAA</sequence>
<dbReference type="RefSeq" id="WP_005529558.1">
    <property type="nucleotide sequence ID" value="NZ_BJLD01000001.1"/>
</dbReference>
<evidence type="ECO:0008006" key="3">
    <source>
        <dbReference type="Google" id="ProtNLM"/>
    </source>
</evidence>
<dbReference type="Proteomes" id="UP000315234">
    <property type="component" value="Unassembled WGS sequence"/>
</dbReference>
<dbReference type="EMBL" id="BJLD01000001">
    <property type="protein sequence ID" value="GEA42110.1"/>
    <property type="molecule type" value="Genomic_DNA"/>
</dbReference>
<evidence type="ECO:0000313" key="1">
    <source>
        <dbReference type="EMBL" id="GEA42110.1"/>
    </source>
</evidence>
<reference evidence="1 2" key="1">
    <citation type="submission" date="2019-06" db="EMBL/GenBank/DDBJ databases">
        <title>Draft genome sequence of Corynebacterium striatum NBRC 15291.</title>
        <authorList>
            <person name="Miura T."/>
            <person name="Furukawa M."/>
            <person name="Shimamura M."/>
            <person name="Ohyama Y."/>
            <person name="Yamazoe A."/>
            <person name="Kawasaki H."/>
        </authorList>
    </citation>
    <scope>NUCLEOTIDE SEQUENCE [LARGE SCALE GENOMIC DNA]</scope>
    <source>
        <strain evidence="1 2">NBRC 15291</strain>
    </source>
</reference>
<dbReference type="AlphaFoldDB" id="A0AAQ1TXB6"/>
<gene>
    <name evidence="1" type="ORF">Cst04h_02800</name>
</gene>
<comment type="caution">
    <text evidence="1">The sequence shown here is derived from an EMBL/GenBank/DDBJ whole genome shotgun (WGS) entry which is preliminary data.</text>
</comment>